<dbReference type="HOGENOM" id="CLU_040442_0_0_1"/>
<name>A0A0C9ZR51_9AGAM</name>
<gene>
    <name evidence="2" type="ORF">PISMIDRAFT_102863</name>
</gene>
<dbReference type="GO" id="GO:0005737">
    <property type="term" value="C:cytoplasm"/>
    <property type="evidence" value="ECO:0007669"/>
    <property type="project" value="TreeGrafter"/>
</dbReference>
<dbReference type="Proteomes" id="UP000054018">
    <property type="component" value="Unassembled WGS sequence"/>
</dbReference>
<sequence length="396" mass="43146">MREEEEDLPPAYTPAADPALGEETIEVGPRRPFQPPSQPTPTPTPPDIVLSPPTERLQWHQAPGQAYRSNPSHPQSQPYAPQHHTWSSSRMYVSEYPQTRRAGNFNSGGGLIGSLVDTVREIFDAISSTQDDSALSARQVNRGAYASSYPPSAQSYAPPAAPAPAPRPMSQPNSPASRPDVLDDGRPTREPVPGHPLLKDGMLLVYPKSHTCWKCHNTGYKDYDPSHPCRKCWDKYGKPYTGALTYAPWPSSDSTSNSRMQRPLPHHFPQTNPASDCRPRMGCIASHPNPLSPHIRPPRPSAPHLRSVSEPPSLSPLSSSHTPTPTPQGNGPSYYIYNPLLRMGSSPPVPHARPIPPGDPRLGGQLCFKCEGTGVNAVLFDLTACQRCGGVGRVWT</sequence>
<evidence type="ECO:0000313" key="2">
    <source>
        <dbReference type="EMBL" id="KIK22203.1"/>
    </source>
</evidence>
<feature type="compositionally biased region" description="Basic and acidic residues" evidence="1">
    <location>
        <begin position="180"/>
        <end position="189"/>
    </location>
</feature>
<proteinExistence type="predicted"/>
<evidence type="ECO:0000313" key="3">
    <source>
        <dbReference type="Proteomes" id="UP000054018"/>
    </source>
</evidence>
<protein>
    <submittedName>
        <fullName evidence="2">Uncharacterized protein</fullName>
    </submittedName>
</protein>
<dbReference type="PANTHER" id="PTHR28031:SF1">
    <property type="entry name" value="PROLINE-RICH PROTEIN HUA1"/>
    <property type="match status" value="1"/>
</dbReference>
<dbReference type="InterPro" id="IPR038910">
    <property type="entry name" value="Hua1-like"/>
</dbReference>
<keyword evidence="3" id="KW-1185">Reference proteome</keyword>
<feature type="compositionally biased region" description="Pro residues" evidence="1">
    <location>
        <begin position="159"/>
        <end position="169"/>
    </location>
</feature>
<dbReference type="PRINTS" id="PR01217">
    <property type="entry name" value="PRICHEXTENSN"/>
</dbReference>
<dbReference type="EMBL" id="KN833742">
    <property type="protein sequence ID" value="KIK22203.1"/>
    <property type="molecule type" value="Genomic_DNA"/>
</dbReference>
<feature type="region of interest" description="Disordered" evidence="1">
    <location>
        <begin position="1"/>
        <end position="92"/>
    </location>
</feature>
<dbReference type="STRING" id="765257.A0A0C9ZR51"/>
<feature type="compositionally biased region" description="Pro residues" evidence="1">
    <location>
        <begin position="32"/>
        <end position="46"/>
    </location>
</feature>
<dbReference type="AlphaFoldDB" id="A0A0C9ZR51"/>
<dbReference type="PANTHER" id="PTHR28031">
    <property type="entry name" value="PROLINE-RICH PROTEIN HUA1"/>
    <property type="match status" value="1"/>
</dbReference>
<feature type="region of interest" description="Disordered" evidence="1">
    <location>
        <begin position="288"/>
        <end position="337"/>
    </location>
</feature>
<feature type="region of interest" description="Disordered" evidence="1">
    <location>
        <begin position="146"/>
        <end position="199"/>
    </location>
</feature>
<evidence type="ECO:0000256" key="1">
    <source>
        <dbReference type="SAM" id="MobiDB-lite"/>
    </source>
</evidence>
<feature type="compositionally biased region" description="Polar residues" evidence="1">
    <location>
        <begin position="67"/>
        <end position="91"/>
    </location>
</feature>
<reference evidence="3" key="2">
    <citation type="submission" date="2015-01" db="EMBL/GenBank/DDBJ databases">
        <title>Evolutionary Origins and Diversification of the Mycorrhizal Mutualists.</title>
        <authorList>
            <consortium name="DOE Joint Genome Institute"/>
            <consortium name="Mycorrhizal Genomics Consortium"/>
            <person name="Kohler A."/>
            <person name="Kuo A."/>
            <person name="Nagy L.G."/>
            <person name="Floudas D."/>
            <person name="Copeland A."/>
            <person name="Barry K.W."/>
            <person name="Cichocki N."/>
            <person name="Veneault-Fourrey C."/>
            <person name="LaButti K."/>
            <person name="Lindquist E.A."/>
            <person name="Lipzen A."/>
            <person name="Lundell T."/>
            <person name="Morin E."/>
            <person name="Murat C."/>
            <person name="Riley R."/>
            <person name="Ohm R."/>
            <person name="Sun H."/>
            <person name="Tunlid A."/>
            <person name="Henrissat B."/>
            <person name="Grigoriev I.V."/>
            <person name="Hibbett D.S."/>
            <person name="Martin F."/>
        </authorList>
    </citation>
    <scope>NUCLEOTIDE SEQUENCE [LARGE SCALE GENOMIC DNA]</scope>
    <source>
        <strain evidence="3">441</strain>
    </source>
</reference>
<accession>A0A0C9ZR51</accession>
<feature type="compositionally biased region" description="Low complexity" evidence="1">
    <location>
        <begin position="305"/>
        <end position="323"/>
    </location>
</feature>
<reference evidence="2 3" key="1">
    <citation type="submission" date="2014-04" db="EMBL/GenBank/DDBJ databases">
        <authorList>
            <consortium name="DOE Joint Genome Institute"/>
            <person name="Kuo A."/>
            <person name="Kohler A."/>
            <person name="Costa M.D."/>
            <person name="Nagy L.G."/>
            <person name="Floudas D."/>
            <person name="Copeland A."/>
            <person name="Barry K.W."/>
            <person name="Cichocki N."/>
            <person name="Veneault-Fourrey C."/>
            <person name="LaButti K."/>
            <person name="Lindquist E.A."/>
            <person name="Lipzen A."/>
            <person name="Lundell T."/>
            <person name="Morin E."/>
            <person name="Murat C."/>
            <person name="Sun H."/>
            <person name="Tunlid A."/>
            <person name="Henrissat B."/>
            <person name="Grigoriev I.V."/>
            <person name="Hibbett D.S."/>
            <person name="Martin F."/>
            <person name="Nordberg H.P."/>
            <person name="Cantor M.N."/>
            <person name="Hua S.X."/>
        </authorList>
    </citation>
    <scope>NUCLEOTIDE SEQUENCE [LARGE SCALE GENOMIC DNA]</scope>
    <source>
        <strain evidence="2 3">441</strain>
    </source>
</reference>
<feature type="compositionally biased region" description="Low complexity" evidence="1">
    <location>
        <begin position="146"/>
        <end position="158"/>
    </location>
</feature>
<dbReference type="OrthoDB" id="2405700at2759"/>
<organism evidence="2 3">
    <name type="scientific">Pisolithus microcarpus 441</name>
    <dbReference type="NCBI Taxonomy" id="765257"/>
    <lineage>
        <taxon>Eukaryota</taxon>
        <taxon>Fungi</taxon>
        <taxon>Dikarya</taxon>
        <taxon>Basidiomycota</taxon>
        <taxon>Agaricomycotina</taxon>
        <taxon>Agaricomycetes</taxon>
        <taxon>Agaricomycetidae</taxon>
        <taxon>Boletales</taxon>
        <taxon>Sclerodermatineae</taxon>
        <taxon>Pisolithaceae</taxon>
        <taxon>Pisolithus</taxon>
    </lineage>
</organism>